<proteinExistence type="predicted"/>
<keyword evidence="2" id="KW-0472">Membrane</keyword>
<feature type="compositionally biased region" description="Polar residues" evidence="1">
    <location>
        <begin position="219"/>
        <end position="229"/>
    </location>
</feature>
<dbReference type="Proteomes" id="UP000429232">
    <property type="component" value="Chromosome"/>
</dbReference>
<dbReference type="EMBL" id="CP066775">
    <property type="protein sequence ID" value="QQL48501.1"/>
    <property type="molecule type" value="Genomic_DNA"/>
</dbReference>
<feature type="transmembrane region" description="Helical" evidence="2">
    <location>
        <begin position="152"/>
        <end position="172"/>
    </location>
</feature>
<feature type="region of interest" description="Disordered" evidence="1">
    <location>
        <begin position="213"/>
        <end position="239"/>
    </location>
</feature>
<evidence type="ECO:0000256" key="1">
    <source>
        <dbReference type="SAM" id="MobiDB-lite"/>
    </source>
</evidence>
<gene>
    <name evidence="3" type="ORF">GO620_009890</name>
</gene>
<reference evidence="3 4" key="1">
    <citation type="submission" date="2020-12" db="EMBL/GenBank/DDBJ databases">
        <title>HMF7856_wgs.fasta genome submission.</title>
        <authorList>
            <person name="Kang H."/>
            <person name="Kim H."/>
            <person name="Joh K."/>
        </authorList>
    </citation>
    <scope>NUCLEOTIDE SEQUENCE [LARGE SCALE GENOMIC DNA]</scope>
    <source>
        <strain evidence="3 4">HMF7856</strain>
    </source>
</reference>
<dbReference type="AlphaFoldDB" id="A0A6I4I5N1"/>
<evidence type="ECO:0000313" key="4">
    <source>
        <dbReference type="Proteomes" id="UP000429232"/>
    </source>
</evidence>
<keyword evidence="2" id="KW-0812">Transmembrane</keyword>
<dbReference type="KEGG" id="mgik:GO620_009890"/>
<feature type="compositionally biased region" description="Basic and acidic residues" evidence="1">
    <location>
        <begin position="230"/>
        <end position="239"/>
    </location>
</feature>
<name>A0A6I4I5N1_9SPHI</name>
<accession>A0A6I4I5N1</accession>
<keyword evidence="2" id="KW-1133">Transmembrane helix</keyword>
<sequence>MNNDTENKEWLKDYPALDGVAKGNPFVVPDGFFNASEEQILSSVNILSTIQSDTQAFSVPGNYFEDLQSNILSRVKIEEVLGKDHSFTVPDNYFTDMHEQITSRIAVEEAARAPFTVPEGYFETLNREILNQTAGLEAIQRRGVIRKLVSTAAFKYASAACFALIVGAGIIISQQNSPRALHDKTYLHKALSEVPNADIKGYLEMRVDANDANGKIDENSQSDLSNVSTDDMKDYLSSN</sequence>
<organism evidence="3 4">
    <name type="scientific">Mucilaginibacter ginkgonis</name>
    <dbReference type="NCBI Taxonomy" id="2682091"/>
    <lineage>
        <taxon>Bacteria</taxon>
        <taxon>Pseudomonadati</taxon>
        <taxon>Bacteroidota</taxon>
        <taxon>Sphingobacteriia</taxon>
        <taxon>Sphingobacteriales</taxon>
        <taxon>Sphingobacteriaceae</taxon>
        <taxon>Mucilaginibacter</taxon>
    </lineage>
</organism>
<keyword evidence="4" id="KW-1185">Reference proteome</keyword>
<protein>
    <submittedName>
        <fullName evidence="3">Uncharacterized protein</fullName>
    </submittedName>
</protein>
<evidence type="ECO:0000256" key="2">
    <source>
        <dbReference type="SAM" id="Phobius"/>
    </source>
</evidence>
<dbReference type="RefSeq" id="WP_157526214.1">
    <property type="nucleotide sequence ID" value="NZ_CP066775.1"/>
</dbReference>
<evidence type="ECO:0000313" key="3">
    <source>
        <dbReference type="EMBL" id="QQL48501.1"/>
    </source>
</evidence>